<feature type="domain" description="Lipocalin-like" evidence="1">
    <location>
        <begin position="36"/>
        <end position="110"/>
    </location>
</feature>
<evidence type="ECO:0000259" key="1">
    <source>
        <dbReference type="Pfam" id="PF13648"/>
    </source>
</evidence>
<dbReference type="EMBL" id="JBHUOZ010000003">
    <property type="protein sequence ID" value="MFD2920792.1"/>
    <property type="molecule type" value="Genomic_DNA"/>
</dbReference>
<dbReference type="RefSeq" id="WP_386099831.1">
    <property type="nucleotide sequence ID" value="NZ_JBHUOZ010000003.1"/>
</dbReference>
<name>A0ABW6AA29_9BACT</name>
<accession>A0ABW6AA29</accession>
<organism evidence="2 3">
    <name type="scientific">Terrimonas rubra</name>
    <dbReference type="NCBI Taxonomy" id="1035890"/>
    <lineage>
        <taxon>Bacteria</taxon>
        <taxon>Pseudomonadati</taxon>
        <taxon>Bacteroidota</taxon>
        <taxon>Chitinophagia</taxon>
        <taxon>Chitinophagales</taxon>
        <taxon>Chitinophagaceae</taxon>
        <taxon>Terrimonas</taxon>
    </lineage>
</organism>
<dbReference type="InterPro" id="IPR024311">
    <property type="entry name" value="Lipocalin-like"/>
</dbReference>
<sequence>MQLISLLLLTGLLFTACKKNSGEDEDKECELTVTAIAGKYKIVAAKLLQGSNEIDVLRDIYEPCELDDINELKADKTFIYTDAGVSCVPGNNESGTWDVSGRSLRLNGGFSNIESFDCTYLVVTYRDEDSNLIKETYQKQ</sequence>
<proteinExistence type="predicted"/>
<evidence type="ECO:0000313" key="2">
    <source>
        <dbReference type="EMBL" id="MFD2920792.1"/>
    </source>
</evidence>
<evidence type="ECO:0000313" key="3">
    <source>
        <dbReference type="Proteomes" id="UP001597511"/>
    </source>
</evidence>
<keyword evidence="3" id="KW-1185">Reference proteome</keyword>
<dbReference type="Proteomes" id="UP001597511">
    <property type="component" value="Unassembled WGS sequence"/>
</dbReference>
<dbReference type="Pfam" id="PF13648">
    <property type="entry name" value="Lipocalin_4"/>
    <property type="match status" value="1"/>
</dbReference>
<protein>
    <submittedName>
        <fullName evidence="2">Lipocalin family protein</fullName>
    </submittedName>
</protein>
<comment type="caution">
    <text evidence="2">The sequence shown here is derived from an EMBL/GenBank/DDBJ whole genome shotgun (WGS) entry which is preliminary data.</text>
</comment>
<reference evidence="3" key="1">
    <citation type="journal article" date="2019" name="Int. J. Syst. Evol. Microbiol.">
        <title>The Global Catalogue of Microorganisms (GCM) 10K type strain sequencing project: providing services to taxonomists for standard genome sequencing and annotation.</title>
        <authorList>
            <consortium name="The Broad Institute Genomics Platform"/>
            <consortium name="The Broad Institute Genome Sequencing Center for Infectious Disease"/>
            <person name="Wu L."/>
            <person name="Ma J."/>
        </authorList>
    </citation>
    <scope>NUCLEOTIDE SEQUENCE [LARGE SCALE GENOMIC DNA]</scope>
    <source>
        <strain evidence="3">KCTC 23299</strain>
    </source>
</reference>
<gene>
    <name evidence="2" type="ORF">ACFS6H_13790</name>
</gene>